<feature type="domain" description="Tetrapyrrole methylase" evidence="6">
    <location>
        <begin position="10"/>
        <end position="210"/>
    </location>
</feature>
<dbReference type="GO" id="GO:0008168">
    <property type="term" value="F:methyltransferase activity"/>
    <property type="evidence" value="ECO:0007669"/>
    <property type="project" value="UniProtKB-KW"/>
</dbReference>
<keyword evidence="2" id="KW-0698">rRNA processing</keyword>
<proteinExistence type="inferred from homology"/>
<organism evidence="8">
    <name type="scientific">hydrothermal vent metagenome</name>
    <dbReference type="NCBI Taxonomy" id="652676"/>
    <lineage>
        <taxon>unclassified sequences</taxon>
        <taxon>metagenomes</taxon>
        <taxon>ecological metagenomes</taxon>
    </lineage>
</organism>
<protein>
    <submittedName>
        <fullName evidence="8">16S rRNA (Cytidine(1402)-2'-O)-methyltransferase</fullName>
        <ecNumber evidence="8">2.1.1.198</ecNumber>
    </submittedName>
</protein>
<dbReference type="EC" id="2.1.1.198" evidence="8"/>
<dbReference type="InterPro" id="IPR018063">
    <property type="entry name" value="SAM_MeTrfase_RsmI_CS"/>
</dbReference>
<sequence>FDAPELAPGLYVVATPIGNLRDISIRALQTLAAADLILCEDTRQSARLLDHYLINTSKSSLHEHNERKKSASIIEKLQKGAAIALISDAGTPLISDPGFPLVQAAREQKIDVFALPGASALLGGLMVAGLPTDQFTFIGFLPVKQNARLSALKKLADVPQTQVFYESARRLEKTITAMIEIYGPGRKGAISLELTKKFERTLTGTLSELATELENNPPRGEAVILLAGAAEKIVDEDMWLNALKSSLVDLPLRSAVDEISKKFGVQRKKVYDAALKLKQ</sequence>
<feature type="non-terminal residue" evidence="8">
    <location>
        <position position="1"/>
    </location>
</feature>
<dbReference type="InterPro" id="IPR014776">
    <property type="entry name" value="4pyrrole_Mease_sub2"/>
</dbReference>
<dbReference type="GO" id="GO:0006364">
    <property type="term" value="P:rRNA processing"/>
    <property type="evidence" value="ECO:0007669"/>
    <property type="project" value="UniProtKB-KW"/>
</dbReference>
<evidence type="ECO:0000313" key="8">
    <source>
        <dbReference type="EMBL" id="VAW22826.1"/>
    </source>
</evidence>
<evidence type="ECO:0000256" key="2">
    <source>
        <dbReference type="ARBA" id="ARBA00022552"/>
    </source>
</evidence>
<dbReference type="InterPro" id="IPR035996">
    <property type="entry name" value="4pyrrol_Methylase_sf"/>
</dbReference>
<dbReference type="FunFam" id="3.30.950.10:FF:000002">
    <property type="entry name" value="Ribosomal RNA small subunit methyltransferase I"/>
    <property type="match status" value="1"/>
</dbReference>
<dbReference type="InterPro" id="IPR053910">
    <property type="entry name" value="RsmI_HTH"/>
</dbReference>
<dbReference type="Pfam" id="PF23016">
    <property type="entry name" value="RsmI_C"/>
    <property type="match status" value="1"/>
</dbReference>
<dbReference type="Pfam" id="PF00590">
    <property type="entry name" value="TP_methylase"/>
    <property type="match status" value="1"/>
</dbReference>
<evidence type="ECO:0000256" key="4">
    <source>
        <dbReference type="ARBA" id="ARBA00022679"/>
    </source>
</evidence>
<evidence type="ECO:0000259" key="6">
    <source>
        <dbReference type="Pfam" id="PF00590"/>
    </source>
</evidence>
<dbReference type="EMBL" id="UOEQ01000432">
    <property type="protein sequence ID" value="VAW22826.1"/>
    <property type="molecule type" value="Genomic_DNA"/>
</dbReference>
<keyword evidence="1" id="KW-0963">Cytoplasm</keyword>
<gene>
    <name evidence="8" type="ORF">MNBD_ALPHA11-227</name>
</gene>
<dbReference type="PANTHER" id="PTHR46111">
    <property type="entry name" value="RIBOSOMAL RNA SMALL SUBUNIT METHYLTRANSFERASE I"/>
    <property type="match status" value="1"/>
</dbReference>
<dbReference type="PIRSF" id="PIRSF005917">
    <property type="entry name" value="MTase_YraL"/>
    <property type="match status" value="1"/>
</dbReference>
<dbReference type="InterPro" id="IPR000878">
    <property type="entry name" value="4pyrrol_Mease"/>
</dbReference>
<evidence type="ECO:0000256" key="3">
    <source>
        <dbReference type="ARBA" id="ARBA00022603"/>
    </source>
</evidence>
<name>A0A3B0UT26_9ZZZZ</name>
<dbReference type="Gene3D" id="3.30.950.10">
    <property type="entry name" value="Methyltransferase, Cobalt-precorrin-4 Transmethylase, Domain 2"/>
    <property type="match status" value="1"/>
</dbReference>
<evidence type="ECO:0000256" key="1">
    <source>
        <dbReference type="ARBA" id="ARBA00022490"/>
    </source>
</evidence>
<dbReference type="CDD" id="cd11648">
    <property type="entry name" value="RsmI"/>
    <property type="match status" value="1"/>
</dbReference>
<keyword evidence="4 8" id="KW-0808">Transferase</keyword>
<dbReference type="PROSITE" id="PS01296">
    <property type="entry name" value="RSMI"/>
    <property type="match status" value="1"/>
</dbReference>
<dbReference type="SUPFAM" id="SSF53790">
    <property type="entry name" value="Tetrapyrrole methylase"/>
    <property type="match status" value="1"/>
</dbReference>
<dbReference type="PANTHER" id="PTHR46111:SF1">
    <property type="entry name" value="RIBOSOMAL RNA SMALL SUBUNIT METHYLTRANSFERASE I"/>
    <property type="match status" value="1"/>
</dbReference>
<evidence type="ECO:0000256" key="5">
    <source>
        <dbReference type="ARBA" id="ARBA00022691"/>
    </source>
</evidence>
<dbReference type="HAMAP" id="MF_01877">
    <property type="entry name" value="16SrRNA_methyltr_I"/>
    <property type="match status" value="1"/>
</dbReference>
<accession>A0A3B0UT26</accession>
<dbReference type="InterPro" id="IPR014777">
    <property type="entry name" value="4pyrrole_Mease_sub1"/>
</dbReference>
<keyword evidence="5" id="KW-0949">S-adenosyl-L-methionine</keyword>
<keyword evidence="3 8" id="KW-0489">Methyltransferase</keyword>
<dbReference type="InterPro" id="IPR008189">
    <property type="entry name" value="rRNA_ssu_MeTfrase_I"/>
</dbReference>
<dbReference type="FunFam" id="3.40.1010.10:FF:000007">
    <property type="entry name" value="Ribosomal RNA small subunit methyltransferase I"/>
    <property type="match status" value="1"/>
</dbReference>
<dbReference type="AlphaFoldDB" id="A0A3B0UT26"/>
<dbReference type="Gene3D" id="3.40.1010.10">
    <property type="entry name" value="Cobalt-precorrin-4 Transmethylase, Domain 1"/>
    <property type="match status" value="1"/>
</dbReference>
<evidence type="ECO:0000259" key="7">
    <source>
        <dbReference type="Pfam" id="PF23016"/>
    </source>
</evidence>
<dbReference type="GO" id="GO:0032259">
    <property type="term" value="P:methylation"/>
    <property type="evidence" value="ECO:0007669"/>
    <property type="project" value="UniProtKB-KW"/>
</dbReference>
<reference evidence="8" key="1">
    <citation type="submission" date="2018-06" db="EMBL/GenBank/DDBJ databases">
        <authorList>
            <person name="Zhirakovskaya E."/>
        </authorList>
    </citation>
    <scope>NUCLEOTIDE SEQUENCE</scope>
</reference>
<feature type="domain" description="RsmI HTH" evidence="7">
    <location>
        <begin position="241"/>
        <end position="278"/>
    </location>
</feature>
<dbReference type="NCBIfam" id="TIGR00096">
    <property type="entry name" value="16S rRNA (cytidine(1402)-2'-O)-methyltransferase"/>
    <property type="match status" value="1"/>
</dbReference>